<sequence>MSTYANRNSYVGPEDQRNIYKAGIDIYEPVTEISGTITPLTVLSPEVIEIRMRDGIQKSRRNTITMKNNHGEDMEMSLAFGIMRDGPPSTDDEESEEEGAHMAMTKKSHFGNPILSDHG</sequence>
<evidence type="ECO:0000313" key="3">
    <source>
        <dbReference type="Proteomes" id="UP000322873"/>
    </source>
</evidence>
<evidence type="ECO:0000256" key="1">
    <source>
        <dbReference type="SAM" id="MobiDB-lite"/>
    </source>
</evidence>
<dbReference type="AlphaFoldDB" id="A0A5M9JYS8"/>
<feature type="region of interest" description="Disordered" evidence="1">
    <location>
        <begin position="82"/>
        <end position="119"/>
    </location>
</feature>
<comment type="caution">
    <text evidence="2">The sequence shown here is derived from an EMBL/GenBank/DDBJ whole genome shotgun (WGS) entry which is preliminary data.</text>
</comment>
<evidence type="ECO:0000313" key="2">
    <source>
        <dbReference type="EMBL" id="KAA8573810.1"/>
    </source>
</evidence>
<reference evidence="2 3" key="1">
    <citation type="submission" date="2019-06" db="EMBL/GenBank/DDBJ databases">
        <title>Genome Sequence of the Brown Rot Fungal Pathogen Monilinia fructicola.</title>
        <authorList>
            <person name="De Miccolis Angelini R.M."/>
            <person name="Landi L."/>
            <person name="Abate D."/>
            <person name="Pollastro S."/>
            <person name="Romanazzi G."/>
            <person name="Faretra F."/>
        </authorList>
    </citation>
    <scope>NUCLEOTIDE SEQUENCE [LARGE SCALE GENOMIC DNA]</scope>
    <source>
        <strain evidence="2 3">Mfrc123</strain>
    </source>
</reference>
<dbReference type="Proteomes" id="UP000322873">
    <property type="component" value="Unassembled WGS sequence"/>
</dbReference>
<dbReference type="EMBL" id="VICG01000003">
    <property type="protein sequence ID" value="KAA8573810.1"/>
    <property type="molecule type" value="Genomic_DNA"/>
</dbReference>
<organism evidence="2 3">
    <name type="scientific">Monilinia fructicola</name>
    <name type="common">Brown rot fungus</name>
    <name type="synonym">Ciboria fructicola</name>
    <dbReference type="NCBI Taxonomy" id="38448"/>
    <lineage>
        <taxon>Eukaryota</taxon>
        <taxon>Fungi</taxon>
        <taxon>Dikarya</taxon>
        <taxon>Ascomycota</taxon>
        <taxon>Pezizomycotina</taxon>
        <taxon>Leotiomycetes</taxon>
        <taxon>Helotiales</taxon>
        <taxon>Sclerotiniaceae</taxon>
        <taxon>Monilinia</taxon>
    </lineage>
</organism>
<keyword evidence="3" id="KW-1185">Reference proteome</keyword>
<proteinExistence type="predicted"/>
<accession>A0A5M9JYS8</accession>
<gene>
    <name evidence="2" type="ORF">EYC84_005366</name>
</gene>
<protein>
    <submittedName>
        <fullName evidence="2">Uncharacterized protein</fullName>
    </submittedName>
</protein>
<name>A0A5M9JYS8_MONFR</name>